<reference evidence="3 4" key="1">
    <citation type="submission" date="2017-03" db="EMBL/GenBank/DDBJ databases">
        <title>Genome sequence of Paracoccus contaminans isolated from a water microcosm.</title>
        <authorList>
            <person name="Aurass P."/>
            <person name="Karste S."/>
            <person name="Trost E."/>
            <person name="Glaeser S.P."/>
            <person name="Kaempfer P."/>
            <person name="Flieger A."/>
        </authorList>
    </citation>
    <scope>NUCLEOTIDE SEQUENCE [LARGE SCALE GENOMIC DNA]</scope>
    <source>
        <strain evidence="4">RKI 16-01929T\LMG 29738T\CCM 8701T\CIP 111112T</strain>
    </source>
</reference>
<proteinExistence type="predicted"/>
<evidence type="ECO:0000256" key="1">
    <source>
        <dbReference type="SAM" id="Coils"/>
    </source>
</evidence>
<dbReference type="RefSeq" id="WP_085378349.1">
    <property type="nucleotide sequence ID" value="NZ_CP020612.1"/>
</dbReference>
<gene>
    <name evidence="3" type="ORF">B0A89_11960</name>
</gene>
<keyword evidence="2" id="KW-1133">Transmembrane helix</keyword>
<keyword evidence="2" id="KW-0812">Transmembrane</keyword>
<dbReference type="AlphaFoldDB" id="A0A1W6CZE1"/>
<keyword evidence="1" id="KW-0175">Coiled coil</keyword>
<name>A0A1W6CZE1_9RHOB</name>
<keyword evidence="4" id="KW-1185">Reference proteome</keyword>
<keyword evidence="2" id="KW-0472">Membrane</keyword>
<feature type="coiled-coil region" evidence="1">
    <location>
        <begin position="267"/>
        <end position="312"/>
    </location>
</feature>
<sequence>MERQERDIRAAAAPSGAMGAASERGYVDWGSILAGAAIAAGLSAVLTAFGAALGLGSISARAGQGLGFGSVILTGLFMVLSMLASYMVGGYVAGRMRRRVDGANPEESATRDGIHGLVVWGLGMILSAMMIGNVVSGTVKAAGSAAATAVEATGSAVGGMAQGAGNLIGGAASGVGQAVQGAAQGADVAQRQGIDLPNPLDAVSDRLLRSEAQAPDQFSNENLRREIGSMLAEVMRTGELSDEDRAYLRGAIATRTQLQPAEVDARIDQAVARAQELRADAERIKQEAAQKLEEAKQQAVEAAEQARQAGVLSAFALAASALVAAVAAFIGGQKGGLHRDEGRVWGGLSHRPIRRR</sequence>
<evidence type="ECO:0000313" key="3">
    <source>
        <dbReference type="EMBL" id="ARJ70232.1"/>
    </source>
</evidence>
<evidence type="ECO:0000256" key="2">
    <source>
        <dbReference type="SAM" id="Phobius"/>
    </source>
</evidence>
<accession>A0A1W6CZE1</accession>
<dbReference type="Proteomes" id="UP000193017">
    <property type="component" value="Chromosome"/>
</dbReference>
<feature type="transmembrane region" description="Helical" evidence="2">
    <location>
        <begin position="309"/>
        <end position="330"/>
    </location>
</feature>
<feature type="transmembrane region" description="Helical" evidence="2">
    <location>
        <begin position="114"/>
        <end position="135"/>
    </location>
</feature>
<evidence type="ECO:0000313" key="4">
    <source>
        <dbReference type="Proteomes" id="UP000193017"/>
    </source>
</evidence>
<feature type="transmembrane region" description="Helical" evidence="2">
    <location>
        <begin position="32"/>
        <end position="55"/>
    </location>
</feature>
<organism evidence="3 4">
    <name type="scientific">Paracoccus contaminans</name>
    <dbReference type="NCBI Taxonomy" id="1945662"/>
    <lineage>
        <taxon>Bacteria</taxon>
        <taxon>Pseudomonadati</taxon>
        <taxon>Pseudomonadota</taxon>
        <taxon>Alphaproteobacteria</taxon>
        <taxon>Rhodobacterales</taxon>
        <taxon>Paracoccaceae</taxon>
        <taxon>Paracoccus</taxon>
    </lineage>
</organism>
<dbReference type="EMBL" id="CP020612">
    <property type="protein sequence ID" value="ARJ70232.1"/>
    <property type="molecule type" value="Genomic_DNA"/>
</dbReference>
<evidence type="ECO:0008006" key="5">
    <source>
        <dbReference type="Google" id="ProtNLM"/>
    </source>
</evidence>
<feature type="transmembrane region" description="Helical" evidence="2">
    <location>
        <begin position="67"/>
        <end position="93"/>
    </location>
</feature>
<dbReference type="STRING" id="1945662.B0A89_11960"/>
<protein>
    <recommendedName>
        <fullName evidence="5">PhnA-like protein</fullName>
    </recommendedName>
</protein>
<dbReference type="KEGG" id="pcon:B0A89_11960"/>